<feature type="region of interest" description="Disordered" evidence="7">
    <location>
        <begin position="441"/>
        <end position="473"/>
    </location>
</feature>
<dbReference type="Pfam" id="PF22754">
    <property type="entry name" value="bHLH-TF_ACT-like_plant"/>
    <property type="match status" value="1"/>
</dbReference>
<feature type="compositionally biased region" description="Basic and acidic residues" evidence="7">
    <location>
        <begin position="441"/>
        <end position="452"/>
    </location>
</feature>
<keyword evidence="10" id="KW-1185">Reference proteome</keyword>
<sequence length="588" mass="66908">MSGLLGTRKDVLHTHPNVKWEQGQVMCRAMAAGLQNDVGVPENQFRKQLAASVRCIQWSYGVFWSISETQNGKLQWMDGYYNGDIKTRKTIQNVELNNDQMALQRSEQLRDLFLSLQAGENNQQARRPSASLSPEDLTDSEWYYLVCMSFQFDPGQGLPGRALANNQHVWLSNAQYADSNVFTRSLLARTVVCFPFMSGVLEIGTIELVSEDPDLLQQVTTSFWEAPESICAERSTSSPSKLERDEDNQKIASSSEVDRSGSLIVDNLQESNHTKLSALDLGTNDESHFRRTLTCILRNSDRIVGIPVVLNNPNSSFSRWKKGPKTPIKNNIPQKLLKKMLLEVAWMCDIGSPKSLEENNLKERVLKPGDDTSVSHILSERRRREKLNEKFVILKSLIPSISKIDKTSILGDTIEYLKDLEKRVEELESCREWVEHEGRERRKYPDVAERTSDNYGNNDNATEKRRSFNKRKAREIDEEETGDHWISSKDGSVDVNVTVIDKEISIEMHCPWRDCLLIEILDTICNLHLDAQNVQSSTADGILSLTLKSKVCILHKLYIFLSHFGITAILTWLTLECSTWARDLHCQG</sequence>
<organism evidence="9 10">
    <name type="scientific">Acorus gramineus</name>
    <name type="common">Dwarf sweet flag</name>
    <dbReference type="NCBI Taxonomy" id="55184"/>
    <lineage>
        <taxon>Eukaryota</taxon>
        <taxon>Viridiplantae</taxon>
        <taxon>Streptophyta</taxon>
        <taxon>Embryophyta</taxon>
        <taxon>Tracheophyta</taxon>
        <taxon>Spermatophyta</taxon>
        <taxon>Magnoliopsida</taxon>
        <taxon>Liliopsida</taxon>
        <taxon>Acoraceae</taxon>
        <taxon>Acorus</taxon>
    </lineage>
</organism>
<evidence type="ECO:0000256" key="6">
    <source>
        <dbReference type="ARBA" id="ARBA00023242"/>
    </source>
</evidence>
<dbReference type="InterPro" id="IPR036638">
    <property type="entry name" value="HLH_DNA-bd_sf"/>
</dbReference>
<evidence type="ECO:0000256" key="2">
    <source>
        <dbReference type="ARBA" id="ARBA00005510"/>
    </source>
</evidence>
<evidence type="ECO:0000256" key="5">
    <source>
        <dbReference type="ARBA" id="ARBA00023163"/>
    </source>
</evidence>
<dbReference type="Proteomes" id="UP001179952">
    <property type="component" value="Unassembled WGS sequence"/>
</dbReference>
<dbReference type="InterPro" id="IPR011598">
    <property type="entry name" value="bHLH_dom"/>
</dbReference>
<dbReference type="PROSITE" id="PS50888">
    <property type="entry name" value="BHLH"/>
    <property type="match status" value="1"/>
</dbReference>
<evidence type="ECO:0000313" key="10">
    <source>
        <dbReference type="Proteomes" id="UP001179952"/>
    </source>
</evidence>
<keyword evidence="3" id="KW-0805">Transcription regulation</keyword>
<dbReference type="InterPro" id="IPR025610">
    <property type="entry name" value="MYC/MYB_N"/>
</dbReference>
<dbReference type="SMART" id="SM00353">
    <property type="entry name" value="HLH"/>
    <property type="match status" value="1"/>
</dbReference>
<feature type="domain" description="BHLH" evidence="8">
    <location>
        <begin position="371"/>
        <end position="420"/>
    </location>
</feature>
<reference evidence="9" key="1">
    <citation type="journal article" date="2023" name="Nat. Commun.">
        <title>Diploid and tetraploid genomes of Acorus and the evolution of monocots.</title>
        <authorList>
            <person name="Ma L."/>
            <person name="Liu K.W."/>
            <person name="Li Z."/>
            <person name="Hsiao Y.Y."/>
            <person name="Qi Y."/>
            <person name="Fu T."/>
            <person name="Tang G.D."/>
            <person name="Zhang D."/>
            <person name="Sun W.H."/>
            <person name="Liu D.K."/>
            <person name="Li Y."/>
            <person name="Chen G.Z."/>
            <person name="Liu X.D."/>
            <person name="Liao X.Y."/>
            <person name="Jiang Y.T."/>
            <person name="Yu X."/>
            <person name="Hao Y."/>
            <person name="Huang J."/>
            <person name="Zhao X.W."/>
            <person name="Ke S."/>
            <person name="Chen Y.Y."/>
            <person name="Wu W.L."/>
            <person name="Hsu J.L."/>
            <person name="Lin Y.F."/>
            <person name="Huang M.D."/>
            <person name="Li C.Y."/>
            <person name="Huang L."/>
            <person name="Wang Z.W."/>
            <person name="Zhao X."/>
            <person name="Zhong W.Y."/>
            <person name="Peng D.H."/>
            <person name="Ahmad S."/>
            <person name="Lan S."/>
            <person name="Zhang J.S."/>
            <person name="Tsai W.C."/>
            <person name="Van de Peer Y."/>
            <person name="Liu Z.J."/>
        </authorList>
    </citation>
    <scope>NUCLEOTIDE SEQUENCE</scope>
    <source>
        <strain evidence="9">SCP</strain>
    </source>
</reference>
<dbReference type="GO" id="GO:0046983">
    <property type="term" value="F:protein dimerization activity"/>
    <property type="evidence" value="ECO:0007669"/>
    <property type="project" value="InterPro"/>
</dbReference>
<gene>
    <name evidence="9" type="ORF">QJS04_geneDACA000411</name>
</gene>
<evidence type="ECO:0000256" key="4">
    <source>
        <dbReference type="ARBA" id="ARBA00023159"/>
    </source>
</evidence>
<comment type="caution">
    <text evidence="9">The sequence shown here is derived from an EMBL/GenBank/DDBJ whole genome shotgun (WGS) entry which is preliminary data.</text>
</comment>
<accession>A0AAV9AQI2</accession>
<dbReference type="Gene3D" id="4.10.280.10">
    <property type="entry name" value="Helix-loop-helix DNA-binding domain"/>
    <property type="match status" value="1"/>
</dbReference>
<evidence type="ECO:0000259" key="8">
    <source>
        <dbReference type="PROSITE" id="PS50888"/>
    </source>
</evidence>
<protein>
    <submittedName>
        <fullName evidence="9">Transcription factor EGL1</fullName>
    </submittedName>
</protein>
<comment type="similarity">
    <text evidence="2">Belongs to the bHLH protein family.</text>
</comment>
<feature type="region of interest" description="Disordered" evidence="7">
    <location>
        <begin position="234"/>
        <end position="257"/>
    </location>
</feature>
<dbReference type="PANTHER" id="PTHR46266">
    <property type="entry name" value="TRANSCRIPTION FACTOR TT8"/>
    <property type="match status" value="1"/>
</dbReference>
<evidence type="ECO:0000256" key="1">
    <source>
        <dbReference type="ARBA" id="ARBA00004123"/>
    </source>
</evidence>
<dbReference type="Pfam" id="PF00010">
    <property type="entry name" value="HLH"/>
    <property type="match status" value="1"/>
</dbReference>
<proteinExistence type="inferred from homology"/>
<dbReference type="SUPFAM" id="SSF47459">
    <property type="entry name" value="HLH, helix-loop-helix DNA-binding domain"/>
    <property type="match status" value="1"/>
</dbReference>
<name>A0AAV9AQI2_ACOGR</name>
<dbReference type="AlphaFoldDB" id="A0AAV9AQI2"/>
<keyword evidence="4" id="KW-0010">Activator</keyword>
<dbReference type="EMBL" id="JAUJYN010000007">
    <property type="protein sequence ID" value="KAK1266412.1"/>
    <property type="molecule type" value="Genomic_DNA"/>
</dbReference>
<dbReference type="InterPro" id="IPR054502">
    <property type="entry name" value="bHLH-TF_ACT-like_plant"/>
</dbReference>
<keyword evidence="5" id="KW-0804">Transcription</keyword>
<keyword evidence="6" id="KW-0539">Nucleus</keyword>
<dbReference type="Pfam" id="PF14215">
    <property type="entry name" value="bHLH-MYC_N"/>
    <property type="match status" value="1"/>
</dbReference>
<evidence type="ECO:0000256" key="3">
    <source>
        <dbReference type="ARBA" id="ARBA00023015"/>
    </source>
</evidence>
<dbReference type="GO" id="GO:0005634">
    <property type="term" value="C:nucleus"/>
    <property type="evidence" value="ECO:0007669"/>
    <property type="project" value="UniProtKB-SubCell"/>
</dbReference>
<evidence type="ECO:0000313" key="9">
    <source>
        <dbReference type="EMBL" id="KAK1266412.1"/>
    </source>
</evidence>
<reference evidence="9" key="2">
    <citation type="submission" date="2023-06" db="EMBL/GenBank/DDBJ databases">
        <authorList>
            <person name="Ma L."/>
            <person name="Liu K.-W."/>
            <person name="Li Z."/>
            <person name="Hsiao Y.-Y."/>
            <person name="Qi Y."/>
            <person name="Fu T."/>
            <person name="Tang G."/>
            <person name="Zhang D."/>
            <person name="Sun W.-H."/>
            <person name="Liu D.-K."/>
            <person name="Li Y."/>
            <person name="Chen G.-Z."/>
            <person name="Liu X.-D."/>
            <person name="Liao X.-Y."/>
            <person name="Jiang Y.-T."/>
            <person name="Yu X."/>
            <person name="Hao Y."/>
            <person name="Huang J."/>
            <person name="Zhao X.-W."/>
            <person name="Ke S."/>
            <person name="Chen Y.-Y."/>
            <person name="Wu W.-L."/>
            <person name="Hsu J.-L."/>
            <person name="Lin Y.-F."/>
            <person name="Huang M.-D."/>
            <person name="Li C.-Y."/>
            <person name="Huang L."/>
            <person name="Wang Z.-W."/>
            <person name="Zhao X."/>
            <person name="Zhong W.-Y."/>
            <person name="Peng D.-H."/>
            <person name="Ahmad S."/>
            <person name="Lan S."/>
            <person name="Zhang J.-S."/>
            <person name="Tsai W.-C."/>
            <person name="Van De Peer Y."/>
            <person name="Liu Z.-J."/>
        </authorList>
    </citation>
    <scope>NUCLEOTIDE SEQUENCE</scope>
    <source>
        <strain evidence="9">SCP</strain>
        <tissue evidence="9">Leaves</tissue>
    </source>
</reference>
<comment type="subcellular location">
    <subcellularLocation>
        <location evidence="1">Nucleus</location>
    </subcellularLocation>
</comment>
<dbReference type="PANTHER" id="PTHR46266:SF3">
    <property type="entry name" value="TRANSCRIPTION FACTOR EGL1"/>
    <property type="match status" value="1"/>
</dbReference>
<evidence type="ECO:0000256" key="7">
    <source>
        <dbReference type="SAM" id="MobiDB-lite"/>
    </source>
</evidence>